<sequence length="113" mass="12932">MGIDNQVSIGVESIEKIIKELNEINIFSSEPHLKIKIEELQNFVSSLINLESKSSVEDVIFEKMVEVKNSSPDLHLKLYMLYRNLVCGRISKEDANISFESLINLFPPDVMVY</sequence>
<gene>
    <name evidence="1" type="ORF">HLQ16_08940</name>
</gene>
<name>A0A7Y3WSF6_9CLOT</name>
<dbReference type="AlphaFoldDB" id="A0A7Y3WSF6"/>
<accession>A0A7Y3WSF6</accession>
<evidence type="ECO:0000313" key="1">
    <source>
        <dbReference type="EMBL" id="NNU76051.1"/>
    </source>
</evidence>
<reference evidence="1 2" key="1">
    <citation type="submission" date="2020-05" db="EMBL/GenBank/DDBJ databases">
        <title>Complete genome of Clostridium estertheticum subspecies estertheticum, isolated from Vacuum packed lamb meat from New Zealand imported to Switzerland.</title>
        <authorList>
            <person name="Wambui J."/>
            <person name="Stevens M.J.A."/>
            <person name="Stephan R."/>
        </authorList>
    </citation>
    <scope>NUCLEOTIDE SEQUENCE [LARGE SCALE GENOMIC DNA]</scope>
    <source>
        <strain evidence="1 2">CEST001</strain>
    </source>
</reference>
<dbReference type="Proteomes" id="UP000531659">
    <property type="component" value="Unassembled WGS sequence"/>
</dbReference>
<proteinExistence type="predicted"/>
<protein>
    <submittedName>
        <fullName evidence="1">Uncharacterized protein</fullName>
    </submittedName>
</protein>
<dbReference type="EMBL" id="JABEYB010000006">
    <property type="protein sequence ID" value="NNU76051.1"/>
    <property type="molecule type" value="Genomic_DNA"/>
</dbReference>
<dbReference type="RefSeq" id="WP_171296793.1">
    <property type="nucleotide sequence ID" value="NZ_CP087098.1"/>
</dbReference>
<organism evidence="1 2">
    <name type="scientific">Clostridium estertheticum</name>
    <dbReference type="NCBI Taxonomy" id="238834"/>
    <lineage>
        <taxon>Bacteria</taxon>
        <taxon>Bacillati</taxon>
        <taxon>Bacillota</taxon>
        <taxon>Clostridia</taxon>
        <taxon>Eubacteriales</taxon>
        <taxon>Clostridiaceae</taxon>
        <taxon>Clostridium</taxon>
    </lineage>
</organism>
<comment type="caution">
    <text evidence="1">The sequence shown here is derived from an EMBL/GenBank/DDBJ whole genome shotgun (WGS) entry which is preliminary data.</text>
</comment>
<evidence type="ECO:0000313" key="2">
    <source>
        <dbReference type="Proteomes" id="UP000531659"/>
    </source>
</evidence>